<accession>A0A8K0NMM1</accession>
<name>A0A8K0NMM1_9TREE</name>
<dbReference type="Proteomes" id="UP000812966">
    <property type="component" value="Unassembled WGS sequence"/>
</dbReference>
<evidence type="ECO:0000313" key="2">
    <source>
        <dbReference type="EMBL" id="KAG7527515.1"/>
    </source>
</evidence>
<feature type="region of interest" description="Disordered" evidence="1">
    <location>
        <begin position="23"/>
        <end position="71"/>
    </location>
</feature>
<feature type="compositionally biased region" description="Acidic residues" evidence="1">
    <location>
        <begin position="284"/>
        <end position="302"/>
    </location>
</feature>
<sequence>MFPFSSNPKAQTVDSLVDFINTVNQSQETRDPSGHSVDGSCARSGRPTAETRSDSDFTRGPSSFSFRSNDPRLSKKSIEADVTATVADDNLFGLLIAKDLCPPSLKASKKAKGWQRLVTFFKTEYENYLTSEEYKGGFYRCTTDTRIVFGLKSRISFCCTGPENRLVSVHFRMDVFDDRIQGPECPKFHEEMHLDFDESFTSVQAQVKVASLGETLGKLDKGPDVTVQIHETEDSSAAWWRAFGRISGWGKGHNGLYLFYGVIDPSGDPAHKGVDTASNRDLNSVDEDATASDSELDNDDEGECRRIKRSAREDLEEDWEPVKI</sequence>
<evidence type="ECO:0000256" key="1">
    <source>
        <dbReference type="SAM" id="MobiDB-lite"/>
    </source>
</evidence>
<feature type="region of interest" description="Disordered" evidence="1">
    <location>
        <begin position="271"/>
        <end position="305"/>
    </location>
</feature>
<reference evidence="2" key="1">
    <citation type="submission" date="2020-04" db="EMBL/GenBank/DDBJ databases">
        <title>Analysis of mating type loci in Filobasidium floriforme.</title>
        <authorList>
            <person name="Nowrousian M."/>
        </authorList>
    </citation>
    <scope>NUCLEOTIDE SEQUENCE</scope>
    <source>
        <strain evidence="2">CBS 6242</strain>
    </source>
</reference>
<organism evidence="2 3">
    <name type="scientific">Filobasidium floriforme</name>
    <dbReference type="NCBI Taxonomy" id="5210"/>
    <lineage>
        <taxon>Eukaryota</taxon>
        <taxon>Fungi</taxon>
        <taxon>Dikarya</taxon>
        <taxon>Basidiomycota</taxon>
        <taxon>Agaricomycotina</taxon>
        <taxon>Tremellomycetes</taxon>
        <taxon>Filobasidiales</taxon>
        <taxon>Filobasidiaceae</taxon>
        <taxon>Filobasidium</taxon>
    </lineage>
</organism>
<evidence type="ECO:0000313" key="3">
    <source>
        <dbReference type="Proteomes" id="UP000812966"/>
    </source>
</evidence>
<dbReference type="AlphaFoldDB" id="A0A8K0NMM1"/>
<gene>
    <name evidence="2" type="ORF">FFLO_06861</name>
</gene>
<keyword evidence="3" id="KW-1185">Reference proteome</keyword>
<comment type="caution">
    <text evidence="2">The sequence shown here is derived from an EMBL/GenBank/DDBJ whole genome shotgun (WGS) entry which is preliminary data.</text>
</comment>
<dbReference type="EMBL" id="JABELV010000274">
    <property type="protein sequence ID" value="KAG7527515.1"/>
    <property type="molecule type" value="Genomic_DNA"/>
</dbReference>
<protein>
    <submittedName>
        <fullName evidence="2">Uncharacterized protein</fullName>
    </submittedName>
</protein>
<proteinExistence type="predicted"/>